<dbReference type="OrthoDB" id="157967at2759"/>
<feature type="compositionally biased region" description="Low complexity" evidence="1">
    <location>
        <begin position="179"/>
        <end position="190"/>
    </location>
</feature>
<feature type="compositionally biased region" description="Low complexity" evidence="1">
    <location>
        <begin position="103"/>
        <end position="114"/>
    </location>
</feature>
<sequence>MDRSTCHHPLGIAQLYDCFGLRLAFVTESSTRPCTRDTHRIIPQVIFFRTPSKQGEIDRRMRTTSTPSVGNPHTPSEKINLAVVSPCKSRKPASQSQRAVLNPSHPQSHLQSSSLQYPLASPLNSFSQFLTFTSKHQPHTSNSTGYIFSSPLQTDPVTKQLQHPCESKGSPPRSLLNLPPAAQSPPFRQAPSPPPTMLHLTRSRVLQRLVLARGVASTRPLLLALQTAKPPLTSLNNAAAAAQLGLDGTLEEVASSHFSEASAFPEFSPMEDALLSQAVPRIIRAAPVMDAHALAQVQLTAEMQQHFCESSDFPEYTPAEEEAMMLKEM</sequence>
<protein>
    <submittedName>
        <fullName evidence="2">Unnamed protein product</fullName>
    </submittedName>
</protein>
<gene>
    <name evidence="2" type="ORF">Pfra01_002080600</name>
</gene>
<evidence type="ECO:0000313" key="3">
    <source>
        <dbReference type="Proteomes" id="UP001165121"/>
    </source>
</evidence>
<reference evidence="2" key="1">
    <citation type="submission" date="2023-04" db="EMBL/GenBank/DDBJ databases">
        <title>Phytophthora fragariaefolia NBRC 109709.</title>
        <authorList>
            <person name="Ichikawa N."/>
            <person name="Sato H."/>
            <person name="Tonouchi N."/>
        </authorList>
    </citation>
    <scope>NUCLEOTIDE SEQUENCE</scope>
    <source>
        <strain evidence="2">NBRC 109709</strain>
    </source>
</reference>
<proteinExistence type="predicted"/>
<keyword evidence="3" id="KW-1185">Reference proteome</keyword>
<evidence type="ECO:0000313" key="2">
    <source>
        <dbReference type="EMBL" id="GMF51465.1"/>
    </source>
</evidence>
<feature type="compositionally biased region" description="Polar residues" evidence="1">
    <location>
        <begin position="63"/>
        <end position="74"/>
    </location>
</feature>
<dbReference type="Proteomes" id="UP001165121">
    <property type="component" value="Unassembled WGS sequence"/>
</dbReference>
<organism evidence="2 3">
    <name type="scientific">Phytophthora fragariaefolia</name>
    <dbReference type="NCBI Taxonomy" id="1490495"/>
    <lineage>
        <taxon>Eukaryota</taxon>
        <taxon>Sar</taxon>
        <taxon>Stramenopiles</taxon>
        <taxon>Oomycota</taxon>
        <taxon>Peronosporomycetes</taxon>
        <taxon>Peronosporales</taxon>
        <taxon>Peronosporaceae</taxon>
        <taxon>Phytophthora</taxon>
    </lineage>
</organism>
<dbReference type="AlphaFoldDB" id="A0A9W6Y3L0"/>
<feature type="region of interest" description="Disordered" evidence="1">
    <location>
        <begin position="157"/>
        <end position="194"/>
    </location>
</feature>
<accession>A0A9W6Y3L0</accession>
<feature type="region of interest" description="Disordered" evidence="1">
    <location>
        <begin position="53"/>
        <end position="114"/>
    </location>
</feature>
<evidence type="ECO:0000256" key="1">
    <source>
        <dbReference type="SAM" id="MobiDB-lite"/>
    </source>
</evidence>
<dbReference type="EMBL" id="BSXT01002910">
    <property type="protein sequence ID" value="GMF51465.1"/>
    <property type="molecule type" value="Genomic_DNA"/>
</dbReference>
<name>A0A9W6Y3L0_9STRA</name>
<comment type="caution">
    <text evidence="2">The sequence shown here is derived from an EMBL/GenBank/DDBJ whole genome shotgun (WGS) entry which is preliminary data.</text>
</comment>